<name>A0A0N8VL54_9ARCH</name>
<dbReference type="Gene3D" id="1.10.260.40">
    <property type="entry name" value="lambda repressor-like DNA-binding domains"/>
    <property type="match status" value="1"/>
</dbReference>
<sequence>MDIVEKIAGEITISDNPGITIRKWREEFNISQMELSRFMNVSPSVISDYESGRRKSPGASSIKKIVNAMISIEEKRGGHILRRYNSGIPSDALLDIKDYDHDISLEYILPKIRGKSCSKADLKRNIRGYTMIDGIKAILQFSYAEYTKLYGWSSQRIIFITDVSIGRSPMIAIRAHPLKPAAVVYIKPENVDELAIKLSEIENIPLIKTDMDYKSISGVMNLLR</sequence>
<evidence type="ECO:0000313" key="2">
    <source>
        <dbReference type="EMBL" id="KPV45995.1"/>
    </source>
</evidence>
<dbReference type="OrthoDB" id="371772at2157"/>
<dbReference type="Pfam" id="PF01381">
    <property type="entry name" value="HTH_3"/>
    <property type="match status" value="1"/>
</dbReference>
<dbReference type="PATRIC" id="fig|507754.4.peg.1389"/>
<dbReference type="GeneID" id="84220981"/>
<dbReference type="Proteomes" id="UP000050515">
    <property type="component" value="Unassembled WGS sequence"/>
</dbReference>
<accession>A0A0N8VL54</accession>
<dbReference type="InterPro" id="IPR001387">
    <property type="entry name" value="Cro/C1-type_HTH"/>
</dbReference>
<protein>
    <submittedName>
        <fullName evidence="3">XRE family transcriptional regulator</fullName>
    </submittedName>
</protein>
<dbReference type="RefSeq" id="WP_048101164.1">
    <property type="nucleotide sequence ID" value="NZ_JBBYJF010000007.1"/>
</dbReference>
<keyword evidence="4" id="KW-1185">Reference proteome</keyword>
<dbReference type="EMBL" id="LJCQ01000330">
    <property type="protein sequence ID" value="KPV45995.1"/>
    <property type="molecule type" value="Genomic_DNA"/>
</dbReference>
<evidence type="ECO:0000313" key="3">
    <source>
        <dbReference type="EMBL" id="KQB35572.1"/>
    </source>
</evidence>
<evidence type="ECO:0000259" key="1">
    <source>
        <dbReference type="PROSITE" id="PS50943"/>
    </source>
</evidence>
<proteinExistence type="predicted"/>
<dbReference type="Proteomes" id="UP000050320">
    <property type="component" value="Unassembled WGS sequence"/>
</dbReference>
<evidence type="ECO:0000313" key="4">
    <source>
        <dbReference type="Proteomes" id="UP000050320"/>
    </source>
</evidence>
<dbReference type="GO" id="GO:0003677">
    <property type="term" value="F:DNA binding"/>
    <property type="evidence" value="ECO:0007669"/>
    <property type="project" value="InterPro"/>
</dbReference>
<dbReference type="InterPro" id="IPR017271">
    <property type="entry name" value="Tscrpt_reg_HTH_MJ1545_prd"/>
</dbReference>
<gene>
    <name evidence="3" type="ORF">AOG54_00395</name>
    <name evidence="2" type="ORF">SE19_07510</name>
</gene>
<dbReference type="CDD" id="cd00093">
    <property type="entry name" value="HTH_XRE"/>
    <property type="match status" value="1"/>
</dbReference>
<comment type="caution">
    <text evidence="3">The sequence shown here is derived from an EMBL/GenBank/DDBJ whole genome shotgun (WGS) entry which is preliminary data.</text>
</comment>
<feature type="domain" description="HTH cro/C1-type" evidence="1">
    <location>
        <begin position="21"/>
        <end position="75"/>
    </location>
</feature>
<dbReference type="PIRSF" id="PIRSF037724">
    <property type="entry name" value="TF_HTH_MJ1545_prd"/>
    <property type="match status" value="1"/>
</dbReference>
<reference evidence="2 5" key="1">
    <citation type="submission" date="2015-09" db="EMBL/GenBank/DDBJ databases">
        <title>Draft genome sequence of Acidiplasma aeolicum DSM 18409.</title>
        <authorList>
            <person name="Hemp J."/>
        </authorList>
    </citation>
    <scope>NUCLEOTIDE SEQUENCE [LARGE SCALE GENOMIC DNA]</scope>
    <source>
        <strain evidence="2 5">V</strain>
    </source>
</reference>
<dbReference type="InterPro" id="IPR010982">
    <property type="entry name" value="Lambda_DNA-bd_dom_sf"/>
</dbReference>
<organism evidence="3 4">
    <name type="scientific">Acidiplasma aeolicum</name>
    <dbReference type="NCBI Taxonomy" id="507754"/>
    <lineage>
        <taxon>Archaea</taxon>
        <taxon>Methanobacteriati</taxon>
        <taxon>Thermoplasmatota</taxon>
        <taxon>Thermoplasmata</taxon>
        <taxon>Thermoplasmatales</taxon>
        <taxon>Ferroplasmaceae</taxon>
        <taxon>Acidiplasma</taxon>
    </lineage>
</organism>
<dbReference type="SMART" id="SM00530">
    <property type="entry name" value="HTH_XRE"/>
    <property type="match status" value="1"/>
</dbReference>
<dbReference type="AlphaFoldDB" id="A0A0N8VL54"/>
<dbReference type="SUPFAM" id="SSF47413">
    <property type="entry name" value="lambda repressor-like DNA-binding domains"/>
    <property type="match status" value="1"/>
</dbReference>
<reference evidence="3 4" key="2">
    <citation type="submission" date="2015-09" db="EMBL/GenBank/DDBJ databases">
        <title>Heavy metals and arsenic resistance mechanisms in polyextremophilic archaea of the family Ferroplasmaceae.</title>
        <authorList>
            <person name="Bulaev A.G."/>
            <person name="Kanygina A.V."/>
        </authorList>
    </citation>
    <scope>NUCLEOTIDE SEQUENCE [LARGE SCALE GENOMIC DNA]</scope>
    <source>
        <strain evidence="3 4">VT</strain>
    </source>
</reference>
<evidence type="ECO:0000313" key="5">
    <source>
        <dbReference type="Proteomes" id="UP000050515"/>
    </source>
</evidence>
<dbReference type="PROSITE" id="PS50943">
    <property type="entry name" value="HTH_CROC1"/>
    <property type="match status" value="1"/>
</dbReference>
<dbReference type="EMBL" id="LKBG01000111">
    <property type="protein sequence ID" value="KQB35572.1"/>
    <property type="molecule type" value="Genomic_DNA"/>
</dbReference>